<dbReference type="PRINTS" id="PR00039">
    <property type="entry name" value="HTHLYSR"/>
</dbReference>
<evidence type="ECO:0000256" key="3">
    <source>
        <dbReference type="ARBA" id="ARBA00023125"/>
    </source>
</evidence>
<organism evidence="7 8">
    <name type="scientific">Pseudomonas synxantha</name>
    <dbReference type="NCBI Taxonomy" id="47883"/>
    <lineage>
        <taxon>Bacteria</taxon>
        <taxon>Pseudomonadati</taxon>
        <taxon>Pseudomonadota</taxon>
        <taxon>Gammaproteobacteria</taxon>
        <taxon>Pseudomonadales</taxon>
        <taxon>Pseudomonadaceae</taxon>
        <taxon>Pseudomonas</taxon>
    </lineage>
</organism>
<dbReference type="InterPro" id="IPR036390">
    <property type="entry name" value="WH_DNA-bd_sf"/>
</dbReference>
<dbReference type="NCBIfam" id="NF008352">
    <property type="entry name" value="PRK11139.1"/>
    <property type="match status" value="1"/>
</dbReference>
<dbReference type="Pfam" id="PF03466">
    <property type="entry name" value="LysR_substrate"/>
    <property type="match status" value="1"/>
</dbReference>
<dbReference type="SUPFAM" id="SSF46785">
    <property type="entry name" value="Winged helix' DNA-binding domain"/>
    <property type="match status" value="1"/>
</dbReference>
<dbReference type="PROSITE" id="PS50931">
    <property type="entry name" value="HTH_LYSR"/>
    <property type="match status" value="1"/>
</dbReference>
<dbReference type="Pfam" id="PF04632">
    <property type="entry name" value="FUSC"/>
    <property type="match status" value="1"/>
</dbReference>
<dbReference type="Pfam" id="PF00126">
    <property type="entry name" value="HTH_1"/>
    <property type="match status" value="1"/>
</dbReference>
<feature type="transmembrane region" description="Helical" evidence="5">
    <location>
        <begin position="489"/>
        <end position="506"/>
    </location>
</feature>
<dbReference type="Proteomes" id="UP000268696">
    <property type="component" value="Chromosome"/>
</dbReference>
<keyword evidence="4" id="KW-0804">Transcription</keyword>
<feature type="transmembrane region" description="Helical" evidence="5">
    <location>
        <begin position="95"/>
        <end position="114"/>
    </location>
</feature>
<keyword evidence="2" id="KW-0805">Transcription regulation</keyword>
<dbReference type="GO" id="GO:0043565">
    <property type="term" value="F:sequence-specific DNA binding"/>
    <property type="evidence" value="ECO:0007669"/>
    <property type="project" value="TreeGrafter"/>
</dbReference>
<feature type="domain" description="HTH lysR-type" evidence="6">
    <location>
        <begin position="678"/>
        <end position="734"/>
    </location>
</feature>
<comment type="similarity">
    <text evidence="1">Belongs to the LysR transcriptional regulatory family.</text>
</comment>
<evidence type="ECO:0000259" key="6">
    <source>
        <dbReference type="PROSITE" id="PS50931"/>
    </source>
</evidence>
<sequence>MTDLATRVFAAIPRPWTSATLAYVLRSLLATGLALWLGLQLHLDSPFAGASTVLLLVQPIQGAVRGKGVYRMLGTLVGMVAAFVLMGLFAQQMLLFILGVGIWLGLCVGAMTVLRHYQATAAVVAGYTVCLALGPAIVAPEQGFDHIITRGTAVALGVLSLSLVATLFSAKTMEHKVRSSLVDVCTRSARLLAASLVGEAPAQLATQRHQLAIDISKVDDQLGLGRGESSLIRSRQLAIQAGLAHLQSAVLDAHPEHPYHGIDPALRARISTGLQQLSACLADARCDFRAAADTLEPLRRWADDRADSSPQVLLRNERLDDPLTDLGAALLNFSSLDHARRGPIRAVGYHRHYADAARNGIRALLATLSAGAIWYFSGWDQGPTLLAVLGPCCTLVATAAAPTQGINGFIRGTLYAIVAAALCKFLLMPQINGFPLLLLVMAGFWSFGIHATSQPRHALQGVAYLIGFNTLVSTGMTATYDFVGFANQALAWIVAMLVCLLAFQILPKDPARQVRALKRALHQHTRLLLRQASTIDHAQWQAKQQHRLVTLKGLLGVDHPHADPAGYLSLQLSKQLNRLQRKASGIDPASPIARCVQSGARRVARYAHHPAIGAAQARRTSRSLSRLGAPHLASGYQDLAWLLEQYANLVQFSANMSQRSCSALTAHSPDTLPMRDLPPTATLRAFEAATRHPTFTAAAQELHVTQSAVSHQLKHLEALWGLALFERGQSLRLTPAGATLAPIVREFFMSLETTLADLREQKGRVRLKVSTTYSFALKWLLPRLPNLARQHPELLVALDTTDNVIHFSDAQADVAVRLGKGNYPGLYSEFLFGEQVFPVASPELLRRLGTPGSPAHLLDFPLLARDGAELAPKWEVWFQAVGLAFSPLRESVRFGDTNMTVEAALLGHGIALVRSGHVEQEISDGRLVRLFDVPFPSPLAYYFVCPKGIESQPHVVSFRQWLLAESLKLQRAV</sequence>
<keyword evidence="5" id="KW-1133">Transmembrane helix</keyword>
<dbReference type="AlphaFoldDB" id="A0A3G7U849"/>
<proteinExistence type="inferred from homology"/>
<dbReference type="CDD" id="cd08432">
    <property type="entry name" value="PBP2_GcdR_TrpI_HvrB_AmpR_like"/>
    <property type="match status" value="1"/>
</dbReference>
<feature type="transmembrane region" description="Helical" evidence="5">
    <location>
        <begin position="433"/>
        <end position="450"/>
    </location>
</feature>
<evidence type="ECO:0000256" key="4">
    <source>
        <dbReference type="ARBA" id="ARBA00023163"/>
    </source>
</evidence>
<feature type="transmembrane region" description="Helical" evidence="5">
    <location>
        <begin position="121"/>
        <end position="139"/>
    </location>
</feature>
<accession>A0A3G7U849</accession>
<feature type="transmembrane region" description="Helical" evidence="5">
    <location>
        <begin position="383"/>
        <end position="401"/>
    </location>
</feature>
<dbReference type="Gene3D" id="1.10.10.10">
    <property type="entry name" value="Winged helix-like DNA-binding domain superfamily/Winged helix DNA-binding domain"/>
    <property type="match status" value="1"/>
</dbReference>
<dbReference type="InterPro" id="IPR005119">
    <property type="entry name" value="LysR_subst-bd"/>
</dbReference>
<keyword evidence="3" id="KW-0238">DNA-binding</keyword>
<dbReference type="InterPro" id="IPR006726">
    <property type="entry name" value="PHBA_efflux_AaeB/fusaric-R"/>
</dbReference>
<dbReference type="InterPro" id="IPR000847">
    <property type="entry name" value="LysR_HTH_N"/>
</dbReference>
<dbReference type="GO" id="GO:0005886">
    <property type="term" value="C:plasma membrane"/>
    <property type="evidence" value="ECO:0007669"/>
    <property type="project" value="InterPro"/>
</dbReference>
<evidence type="ECO:0000313" key="8">
    <source>
        <dbReference type="Proteomes" id="UP000268696"/>
    </source>
</evidence>
<evidence type="ECO:0000256" key="5">
    <source>
        <dbReference type="SAM" id="Phobius"/>
    </source>
</evidence>
<feature type="transmembrane region" description="Helical" evidence="5">
    <location>
        <begin position="360"/>
        <end position="377"/>
    </location>
</feature>
<name>A0A3G7U849_9PSED</name>
<feature type="transmembrane region" description="Helical" evidence="5">
    <location>
        <begin position="151"/>
        <end position="170"/>
    </location>
</feature>
<reference evidence="7 8" key="1">
    <citation type="submission" date="2018-03" db="EMBL/GenBank/DDBJ databases">
        <title>Diversity of phytobeneficial traits revealed by whole-genome analysis of worldwide-isolated phenazine-producing Pseudomonas spp.</title>
        <authorList>
            <person name="Biessy A."/>
            <person name="Novinscak A."/>
            <person name="Blom J."/>
            <person name="Leger G."/>
            <person name="Thomashow L.S."/>
            <person name="Cazorla F.M."/>
            <person name="Josic D."/>
            <person name="Filion M."/>
        </authorList>
    </citation>
    <scope>NUCLEOTIDE SEQUENCE [LARGE SCALE GENOMIC DNA]</scope>
    <source>
        <strain evidence="7 8">30B</strain>
    </source>
</reference>
<evidence type="ECO:0000256" key="2">
    <source>
        <dbReference type="ARBA" id="ARBA00023015"/>
    </source>
</evidence>
<dbReference type="GO" id="GO:0003700">
    <property type="term" value="F:DNA-binding transcription factor activity"/>
    <property type="evidence" value="ECO:0007669"/>
    <property type="project" value="InterPro"/>
</dbReference>
<keyword evidence="5" id="KW-0472">Membrane</keyword>
<evidence type="ECO:0000256" key="1">
    <source>
        <dbReference type="ARBA" id="ARBA00009437"/>
    </source>
</evidence>
<gene>
    <name evidence="7" type="ORF">C4K03_2561</name>
</gene>
<keyword evidence="5" id="KW-0812">Transmembrane</keyword>
<dbReference type="GO" id="GO:0022857">
    <property type="term" value="F:transmembrane transporter activity"/>
    <property type="evidence" value="ECO:0007669"/>
    <property type="project" value="InterPro"/>
</dbReference>
<evidence type="ECO:0000313" key="7">
    <source>
        <dbReference type="EMBL" id="AZE54716.1"/>
    </source>
</evidence>
<feature type="transmembrane region" description="Helical" evidence="5">
    <location>
        <begin position="462"/>
        <end position="483"/>
    </location>
</feature>
<feature type="transmembrane region" description="Helical" evidence="5">
    <location>
        <begin position="69"/>
        <end position="89"/>
    </location>
</feature>
<dbReference type="Gene3D" id="3.40.190.10">
    <property type="entry name" value="Periplasmic binding protein-like II"/>
    <property type="match status" value="2"/>
</dbReference>
<dbReference type="InterPro" id="IPR058163">
    <property type="entry name" value="LysR-type_TF_proteobact-type"/>
</dbReference>
<dbReference type="EMBL" id="CP027754">
    <property type="protein sequence ID" value="AZE54716.1"/>
    <property type="molecule type" value="Genomic_DNA"/>
</dbReference>
<dbReference type="PANTHER" id="PTHR30537:SF74">
    <property type="entry name" value="HTH-TYPE TRANSCRIPTIONAL REGULATOR TRPI"/>
    <property type="match status" value="1"/>
</dbReference>
<dbReference type="InterPro" id="IPR036388">
    <property type="entry name" value="WH-like_DNA-bd_sf"/>
</dbReference>
<dbReference type="PANTHER" id="PTHR30537">
    <property type="entry name" value="HTH-TYPE TRANSCRIPTIONAL REGULATOR"/>
    <property type="match status" value="1"/>
</dbReference>
<protein>
    <submittedName>
        <fullName evidence="7">Glycine cleavage system transcriptional activator</fullName>
    </submittedName>
</protein>
<dbReference type="GO" id="GO:0006351">
    <property type="term" value="P:DNA-templated transcription"/>
    <property type="evidence" value="ECO:0007669"/>
    <property type="project" value="TreeGrafter"/>
</dbReference>
<dbReference type="SUPFAM" id="SSF53850">
    <property type="entry name" value="Periplasmic binding protein-like II"/>
    <property type="match status" value="1"/>
</dbReference>